<feature type="compositionally biased region" description="Basic and acidic residues" evidence="1">
    <location>
        <begin position="116"/>
        <end position="125"/>
    </location>
</feature>
<protein>
    <submittedName>
        <fullName evidence="2">Uncharacterized protein</fullName>
    </submittedName>
</protein>
<evidence type="ECO:0000313" key="2">
    <source>
        <dbReference type="EMBL" id="CEK98522.1"/>
    </source>
</evidence>
<dbReference type="EMBL" id="HACG01051651">
    <property type="protein sequence ID" value="CEK98522.1"/>
    <property type="molecule type" value="Transcribed_RNA"/>
</dbReference>
<feature type="non-terminal residue" evidence="2">
    <location>
        <position position="1"/>
    </location>
</feature>
<sequence length="125" mass="14005">DKAEEKESEIGTTGGRRQLLKTQAYNQISAHSNKRHKLVVLNNSSETTQKTTESEETVKDNGIQTQIVSPVTRKLQKHVPKMPISDSDDDSVCTDDNDEDYLPPGLSSNKTINGRQIKEVNRKKL</sequence>
<reference evidence="2" key="1">
    <citation type="submission" date="2014-12" db="EMBL/GenBank/DDBJ databases">
        <title>Insight into the proteome of Arion vulgaris.</title>
        <authorList>
            <person name="Aradska J."/>
            <person name="Bulat T."/>
            <person name="Smidak R."/>
            <person name="Sarate P."/>
            <person name="Gangsoo J."/>
            <person name="Sialana F."/>
            <person name="Bilban M."/>
            <person name="Lubec G."/>
        </authorList>
    </citation>
    <scope>NUCLEOTIDE SEQUENCE</scope>
    <source>
        <tissue evidence="2">Skin</tissue>
    </source>
</reference>
<proteinExistence type="predicted"/>
<feature type="compositionally biased region" description="Acidic residues" evidence="1">
    <location>
        <begin position="86"/>
        <end position="101"/>
    </location>
</feature>
<feature type="region of interest" description="Disordered" evidence="1">
    <location>
        <begin position="41"/>
        <end position="125"/>
    </location>
</feature>
<name>A0A0B7C016_9EUPU</name>
<dbReference type="AlphaFoldDB" id="A0A0B7C016"/>
<evidence type="ECO:0000256" key="1">
    <source>
        <dbReference type="SAM" id="MobiDB-lite"/>
    </source>
</evidence>
<accession>A0A0B7C016</accession>
<organism evidence="2">
    <name type="scientific">Arion vulgaris</name>
    <dbReference type="NCBI Taxonomy" id="1028688"/>
    <lineage>
        <taxon>Eukaryota</taxon>
        <taxon>Metazoa</taxon>
        <taxon>Spiralia</taxon>
        <taxon>Lophotrochozoa</taxon>
        <taxon>Mollusca</taxon>
        <taxon>Gastropoda</taxon>
        <taxon>Heterobranchia</taxon>
        <taxon>Euthyneura</taxon>
        <taxon>Panpulmonata</taxon>
        <taxon>Eupulmonata</taxon>
        <taxon>Stylommatophora</taxon>
        <taxon>Helicina</taxon>
        <taxon>Arionoidea</taxon>
        <taxon>Arionidae</taxon>
        <taxon>Arion</taxon>
    </lineage>
</organism>
<gene>
    <name evidence="2" type="primary">ORF218923</name>
</gene>
<feature type="non-terminal residue" evidence="2">
    <location>
        <position position="125"/>
    </location>
</feature>